<keyword evidence="3" id="KW-1185">Reference proteome</keyword>
<sequence length="73" mass="8551">MISRKSRTDGMWLGQEIINIRRLNLPSSGGRRQGDGDNGIGRKMGREREREREWGCKQMVDFPKSSWRETEKV</sequence>
<dbReference type="AlphaFoldDB" id="A0AAV2CR63"/>
<dbReference type="EMBL" id="OZ034814">
    <property type="protein sequence ID" value="CAL1359008.1"/>
    <property type="molecule type" value="Genomic_DNA"/>
</dbReference>
<protein>
    <submittedName>
        <fullName evidence="2">Uncharacterized protein</fullName>
    </submittedName>
</protein>
<gene>
    <name evidence="2" type="ORF">LTRI10_LOCUS6526</name>
</gene>
<dbReference type="Proteomes" id="UP001497516">
    <property type="component" value="Chromosome 10"/>
</dbReference>
<feature type="region of interest" description="Disordered" evidence="1">
    <location>
        <begin position="24"/>
        <end position="52"/>
    </location>
</feature>
<organism evidence="2 3">
    <name type="scientific">Linum trigynum</name>
    <dbReference type="NCBI Taxonomy" id="586398"/>
    <lineage>
        <taxon>Eukaryota</taxon>
        <taxon>Viridiplantae</taxon>
        <taxon>Streptophyta</taxon>
        <taxon>Embryophyta</taxon>
        <taxon>Tracheophyta</taxon>
        <taxon>Spermatophyta</taxon>
        <taxon>Magnoliopsida</taxon>
        <taxon>eudicotyledons</taxon>
        <taxon>Gunneridae</taxon>
        <taxon>Pentapetalae</taxon>
        <taxon>rosids</taxon>
        <taxon>fabids</taxon>
        <taxon>Malpighiales</taxon>
        <taxon>Linaceae</taxon>
        <taxon>Linum</taxon>
    </lineage>
</organism>
<proteinExistence type="predicted"/>
<evidence type="ECO:0000313" key="2">
    <source>
        <dbReference type="EMBL" id="CAL1359008.1"/>
    </source>
</evidence>
<evidence type="ECO:0000256" key="1">
    <source>
        <dbReference type="SAM" id="MobiDB-lite"/>
    </source>
</evidence>
<name>A0AAV2CR63_9ROSI</name>
<accession>A0AAV2CR63</accession>
<evidence type="ECO:0000313" key="3">
    <source>
        <dbReference type="Proteomes" id="UP001497516"/>
    </source>
</evidence>
<reference evidence="2 3" key="1">
    <citation type="submission" date="2024-04" db="EMBL/GenBank/DDBJ databases">
        <authorList>
            <person name="Fracassetti M."/>
        </authorList>
    </citation>
    <scope>NUCLEOTIDE SEQUENCE [LARGE SCALE GENOMIC DNA]</scope>
</reference>